<dbReference type="EMBL" id="DF977498">
    <property type="protein sequence ID" value="GAW26882.1"/>
    <property type="molecule type" value="Genomic_DNA"/>
</dbReference>
<organism evidence="1">
    <name type="scientific">Rosellinia necatrix</name>
    <name type="common">White root-rot fungus</name>
    <dbReference type="NCBI Taxonomy" id="77044"/>
    <lineage>
        <taxon>Eukaryota</taxon>
        <taxon>Fungi</taxon>
        <taxon>Dikarya</taxon>
        <taxon>Ascomycota</taxon>
        <taxon>Pezizomycotina</taxon>
        <taxon>Sordariomycetes</taxon>
        <taxon>Xylariomycetidae</taxon>
        <taxon>Xylariales</taxon>
        <taxon>Xylariaceae</taxon>
        <taxon>Rosellinia</taxon>
    </lineage>
</organism>
<evidence type="ECO:0000313" key="2">
    <source>
        <dbReference type="Proteomes" id="UP000054516"/>
    </source>
</evidence>
<proteinExistence type="predicted"/>
<accession>A0A1S8AA93</accession>
<reference evidence="1" key="1">
    <citation type="submission" date="2016-03" db="EMBL/GenBank/DDBJ databases">
        <title>Draft genome sequence of Rosellinia necatrix.</title>
        <authorList>
            <person name="Kanematsu S."/>
        </authorList>
    </citation>
    <scope>NUCLEOTIDE SEQUENCE [LARGE SCALE GENOMIC DNA]</scope>
    <source>
        <strain evidence="1">W97</strain>
    </source>
</reference>
<evidence type="ECO:0000313" key="1">
    <source>
        <dbReference type="EMBL" id="GAW26882.1"/>
    </source>
</evidence>
<protein>
    <submittedName>
        <fullName evidence="1">Uncharacterized protein</fullName>
    </submittedName>
</protein>
<dbReference type="Proteomes" id="UP000054516">
    <property type="component" value="Unassembled WGS sequence"/>
</dbReference>
<gene>
    <name evidence="1" type="ORF">SAMD00023353_5300770</name>
</gene>
<sequence length="53" mass="5610">MGAYSLTRCLTNAYFQNLATLNLVENPPDSPTLGLGLGPGPLVVSVHLPRHHG</sequence>
<dbReference type="AlphaFoldDB" id="A0A1S8AA93"/>
<keyword evidence="2" id="KW-1185">Reference proteome</keyword>
<name>A0A1S8AA93_ROSNE</name>